<dbReference type="InterPro" id="IPR001732">
    <property type="entry name" value="UDP-Glc/GDP-Man_DH_N"/>
</dbReference>
<dbReference type="Gene3D" id="3.40.50.720">
    <property type="entry name" value="NAD(P)-binding Rossmann-like Domain"/>
    <property type="match status" value="2"/>
</dbReference>
<reference evidence="6 7" key="1">
    <citation type="journal article" date="2016" name="Nat. Commun.">
        <title>Thousands of microbial genomes shed light on interconnected biogeochemical processes in an aquifer system.</title>
        <authorList>
            <person name="Anantharaman K."/>
            <person name="Brown C.T."/>
            <person name="Hug L.A."/>
            <person name="Sharon I."/>
            <person name="Castelle C.J."/>
            <person name="Probst A.J."/>
            <person name="Thomas B.C."/>
            <person name="Singh A."/>
            <person name="Wilkins M.J."/>
            <person name="Karaoz U."/>
            <person name="Brodie E.L."/>
            <person name="Williams K.H."/>
            <person name="Hubbard S.S."/>
            <person name="Banfield J.F."/>
        </authorList>
    </citation>
    <scope>NUCLEOTIDE SEQUENCE [LARGE SCALE GENOMIC DNA]</scope>
</reference>
<dbReference type="GO" id="GO:0016628">
    <property type="term" value="F:oxidoreductase activity, acting on the CH-CH group of donors, NAD or NADP as acceptor"/>
    <property type="evidence" value="ECO:0007669"/>
    <property type="project" value="InterPro"/>
</dbReference>
<comment type="similarity">
    <text evidence="1">Belongs to the UDP-glucose/GDP-mannose dehydrogenase family.</text>
</comment>
<dbReference type="SMART" id="SM00984">
    <property type="entry name" value="UDPG_MGDP_dh_C"/>
    <property type="match status" value="1"/>
</dbReference>
<dbReference type="InterPro" id="IPR046342">
    <property type="entry name" value="CBS_dom_sf"/>
</dbReference>
<dbReference type="InterPro" id="IPR028359">
    <property type="entry name" value="UDP_ManNAc/GlcNAc_DH"/>
</dbReference>
<dbReference type="PIRSF" id="PIRSF000124">
    <property type="entry name" value="UDPglc_GDPman_dh"/>
    <property type="match status" value="1"/>
</dbReference>
<organism evidence="6 7">
    <name type="scientific">Candidatus Taylorbacteria bacterium RIFCSPLOWO2_02_FULL_46_40</name>
    <dbReference type="NCBI Taxonomy" id="1802329"/>
    <lineage>
        <taxon>Bacteria</taxon>
        <taxon>Candidatus Tayloriibacteriota</taxon>
    </lineage>
</organism>
<evidence type="ECO:0000313" key="7">
    <source>
        <dbReference type="Proteomes" id="UP000176429"/>
    </source>
</evidence>
<dbReference type="InterPro" id="IPR014027">
    <property type="entry name" value="UDP-Glc/GDP-Man_DH_C"/>
</dbReference>
<evidence type="ECO:0000256" key="1">
    <source>
        <dbReference type="ARBA" id="ARBA00006601"/>
    </source>
</evidence>
<accession>A0A1G2P1A0</accession>
<keyword evidence="4" id="KW-0129">CBS domain</keyword>
<evidence type="ECO:0000256" key="4">
    <source>
        <dbReference type="PROSITE-ProRule" id="PRU00703"/>
    </source>
</evidence>
<dbReference type="InterPro" id="IPR036220">
    <property type="entry name" value="UDP-Glc/GDP-Man_DH_C_sf"/>
</dbReference>
<dbReference type="Pfam" id="PF00984">
    <property type="entry name" value="UDPG_MGDP_dh"/>
    <property type="match status" value="1"/>
</dbReference>
<comment type="caution">
    <text evidence="6">The sequence shown here is derived from an EMBL/GenBank/DDBJ whole genome shotgun (WGS) entry which is preliminary data.</text>
</comment>
<dbReference type="GO" id="GO:0000271">
    <property type="term" value="P:polysaccharide biosynthetic process"/>
    <property type="evidence" value="ECO:0007669"/>
    <property type="project" value="InterPro"/>
</dbReference>
<gene>
    <name evidence="6" type="ORF">A3H68_03275</name>
</gene>
<dbReference type="PIRSF" id="PIRSF500136">
    <property type="entry name" value="UDP_ManNAc_DH"/>
    <property type="match status" value="1"/>
</dbReference>
<name>A0A1G2P1A0_9BACT</name>
<proteinExistence type="inferred from homology"/>
<dbReference type="Pfam" id="PF03720">
    <property type="entry name" value="UDPG_MGDP_dh_C"/>
    <property type="match status" value="1"/>
</dbReference>
<evidence type="ECO:0000256" key="2">
    <source>
        <dbReference type="ARBA" id="ARBA00023002"/>
    </source>
</evidence>
<sequence>MRNRIKSILIGPNGTIREAMTAIEFAPHRKPEPGPAGIVLVVDKARKLLGILTDGDIRKAILGGIAIDSSVSDIMKKNPVTVKKGLSAFEMMKLIIREIKDRNIVDHKLDKIVVVDDGDEVHDVLSFFELWKNTEIHARNICIVGLGYVGLTLALTLCEAGFRVYGVDINKKVVNSLNRGIPHFHETGMEPLLKHHLNKNFFVRSVVKSGESDIYIVAVNTPVDDRDKVVMEFLKKAITSVARIMKPNDLVVLRSTVPVGTCRNFAIPLIEKVSDLKAGEDYYLAFAPERTVEGRALEELRVLPQVIGGINEASVDLTSRLFKAINHLIVPVPSLESAEVVKLLNNSFRDVSFAFANEVAQMCERFGINASGVIGAANWGYPRNKIPLPSPGVGGLCLVKDPRILADSAKRFGFNARLPVLGRDINKRMIKLVAGKVLLFSKMNKIDPKNMKIFVLGIAFKGEPETSDMRYSSPVDIIIELKKTFKTIVVYDPIIKTSELKKAGLRPVSLSSGFKKSNCVLVLNNHPSFRNLDIYDLLMKMNKPGYFFDGWSIFPAEAIEGVKGVKYGTFGV</sequence>
<dbReference type="EMBL" id="MHSH01000012">
    <property type="protein sequence ID" value="OHA42098.1"/>
    <property type="molecule type" value="Genomic_DNA"/>
</dbReference>
<dbReference type="InterPro" id="IPR036291">
    <property type="entry name" value="NAD(P)-bd_dom_sf"/>
</dbReference>
<dbReference type="PANTHER" id="PTHR43491:SF2">
    <property type="entry name" value="UDP-N-ACETYL-D-MANNOSAMINE DEHYDROGENASE"/>
    <property type="match status" value="1"/>
</dbReference>
<dbReference type="InterPro" id="IPR017476">
    <property type="entry name" value="UDP-Glc/GDP-Man"/>
</dbReference>
<dbReference type="Proteomes" id="UP000176429">
    <property type="component" value="Unassembled WGS sequence"/>
</dbReference>
<dbReference type="SUPFAM" id="SSF52413">
    <property type="entry name" value="UDP-glucose/GDP-mannose dehydrogenase C-terminal domain"/>
    <property type="match status" value="1"/>
</dbReference>
<evidence type="ECO:0000256" key="3">
    <source>
        <dbReference type="ARBA" id="ARBA00023027"/>
    </source>
</evidence>
<dbReference type="SUPFAM" id="SSF48179">
    <property type="entry name" value="6-phosphogluconate dehydrogenase C-terminal domain-like"/>
    <property type="match status" value="1"/>
</dbReference>
<dbReference type="PANTHER" id="PTHR43491">
    <property type="entry name" value="UDP-N-ACETYL-D-MANNOSAMINE DEHYDROGENASE"/>
    <property type="match status" value="1"/>
</dbReference>
<dbReference type="AlphaFoldDB" id="A0A1G2P1A0"/>
<dbReference type="Pfam" id="PF00571">
    <property type="entry name" value="CBS"/>
    <property type="match status" value="2"/>
</dbReference>
<evidence type="ECO:0000313" key="6">
    <source>
        <dbReference type="EMBL" id="OHA42098.1"/>
    </source>
</evidence>
<dbReference type="Gene3D" id="3.10.580.10">
    <property type="entry name" value="CBS-domain"/>
    <property type="match status" value="1"/>
</dbReference>
<feature type="domain" description="CBS" evidence="5">
    <location>
        <begin position="1"/>
        <end position="69"/>
    </location>
</feature>
<dbReference type="SUPFAM" id="SSF51735">
    <property type="entry name" value="NAD(P)-binding Rossmann-fold domains"/>
    <property type="match status" value="1"/>
</dbReference>
<dbReference type="NCBIfam" id="TIGR03026">
    <property type="entry name" value="NDP-sugDHase"/>
    <property type="match status" value="1"/>
</dbReference>
<dbReference type="Pfam" id="PF03721">
    <property type="entry name" value="UDPG_MGDP_dh_N"/>
    <property type="match status" value="1"/>
</dbReference>
<dbReference type="GO" id="GO:0051287">
    <property type="term" value="F:NAD binding"/>
    <property type="evidence" value="ECO:0007669"/>
    <property type="project" value="InterPro"/>
</dbReference>
<keyword evidence="3" id="KW-0520">NAD</keyword>
<dbReference type="SUPFAM" id="SSF54631">
    <property type="entry name" value="CBS-domain pair"/>
    <property type="match status" value="1"/>
</dbReference>
<dbReference type="InterPro" id="IPR008927">
    <property type="entry name" value="6-PGluconate_DH-like_C_sf"/>
</dbReference>
<protein>
    <recommendedName>
        <fullName evidence="5">CBS domain-containing protein</fullName>
    </recommendedName>
</protein>
<keyword evidence="2" id="KW-0560">Oxidoreductase</keyword>
<evidence type="ECO:0000259" key="5">
    <source>
        <dbReference type="PROSITE" id="PS51371"/>
    </source>
</evidence>
<dbReference type="InterPro" id="IPR000644">
    <property type="entry name" value="CBS_dom"/>
</dbReference>
<dbReference type="GO" id="GO:0016616">
    <property type="term" value="F:oxidoreductase activity, acting on the CH-OH group of donors, NAD or NADP as acceptor"/>
    <property type="evidence" value="ECO:0007669"/>
    <property type="project" value="InterPro"/>
</dbReference>
<dbReference type="PROSITE" id="PS51371">
    <property type="entry name" value="CBS"/>
    <property type="match status" value="1"/>
</dbReference>
<dbReference type="InterPro" id="IPR014026">
    <property type="entry name" value="UDP-Glc/GDP-Man_DH_dimer"/>
</dbReference>